<dbReference type="EMBL" id="JAGEUA010000013">
    <property type="protein sequence ID" value="KAL0961677.1"/>
    <property type="molecule type" value="Genomic_DNA"/>
</dbReference>
<gene>
    <name evidence="2" type="ORF">UPYG_G00352960</name>
</gene>
<reference evidence="2 3" key="1">
    <citation type="submission" date="2024-06" db="EMBL/GenBank/DDBJ databases">
        <authorList>
            <person name="Pan Q."/>
            <person name="Wen M."/>
            <person name="Jouanno E."/>
            <person name="Zahm M."/>
            <person name="Klopp C."/>
            <person name="Cabau C."/>
            <person name="Louis A."/>
            <person name="Berthelot C."/>
            <person name="Parey E."/>
            <person name="Roest Crollius H."/>
            <person name="Montfort J."/>
            <person name="Robinson-Rechavi M."/>
            <person name="Bouchez O."/>
            <person name="Lampietro C."/>
            <person name="Lopez Roques C."/>
            <person name="Donnadieu C."/>
            <person name="Postlethwait J."/>
            <person name="Bobe J."/>
            <person name="Verreycken H."/>
            <person name="Guiguen Y."/>
        </authorList>
    </citation>
    <scope>NUCLEOTIDE SEQUENCE [LARGE SCALE GENOMIC DNA]</scope>
    <source>
        <strain evidence="2">Up_M1</strain>
        <tissue evidence="2">Testis</tissue>
    </source>
</reference>
<evidence type="ECO:0000256" key="1">
    <source>
        <dbReference type="SAM" id="MobiDB-lite"/>
    </source>
</evidence>
<sequence>MPSESHGLSRKPNKNAEKAVRKIEIGWLHYSNLHYTQVRTRHGGGARYTTVHKGTTVEQVLEAGKQLFFPNGLSTKGLQHNFDFEVCDFKRNSIPMAETVGKLYESTKLKLLRFYICTKDKFSDQSSVEEESDSSTEDRDDLHTGNLHAIASDPGTSDSAINIPSDRQEETDSIINVNDTASQQSSDLDIEVTSPRRVKVSNAASDSDTVEWHSDYEPATASDDEVTVQIRPSDVLQSRELQPIAPASPEALLSSSAASSGPTDGFRRASIRRIKLRGQQWKGHLRGRWRKAMKMTYLNFSHEWARILFRQKKI</sequence>
<dbReference type="Proteomes" id="UP001557470">
    <property type="component" value="Unassembled WGS sequence"/>
</dbReference>
<organism evidence="2 3">
    <name type="scientific">Umbra pygmaea</name>
    <name type="common">Eastern mudminnow</name>
    <dbReference type="NCBI Taxonomy" id="75934"/>
    <lineage>
        <taxon>Eukaryota</taxon>
        <taxon>Metazoa</taxon>
        <taxon>Chordata</taxon>
        <taxon>Craniata</taxon>
        <taxon>Vertebrata</taxon>
        <taxon>Euteleostomi</taxon>
        <taxon>Actinopterygii</taxon>
        <taxon>Neopterygii</taxon>
        <taxon>Teleostei</taxon>
        <taxon>Protacanthopterygii</taxon>
        <taxon>Esociformes</taxon>
        <taxon>Umbridae</taxon>
        <taxon>Umbra</taxon>
    </lineage>
</organism>
<comment type="caution">
    <text evidence="2">The sequence shown here is derived from an EMBL/GenBank/DDBJ whole genome shotgun (WGS) entry which is preliminary data.</text>
</comment>
<proteinExistence type="predicted"/>
<feature type="compositionally biased region" description="Low complexity" evidence="1">
    <location>
        <begin position="247"/>
        <end position="260"/>
    </location>
</feature>
<protein>
    <submittedName>
        <fullName evidence="2">Uncharacterized protein</fullName>
    </submittedName>
</protein>
<feature type="region of interest" description="Disordered" evidence="1">
    <location>
        <begin position="125"/>
        <end position="224"/>
    </location>
</feature>
<name>A0ABD0WC16_UMBPY</name>
<evidence type="ECO:0000313" key="2">
    <source>
        <dbReference type="EMBL" id="KAL0961677.1"/>
    </source>
</evidence>
<accession>A0ABD0WC16</accession>
<feature type="compositionally biased region" description="Polar residues" evidence="1">
    <location>
        <begin position="173"/>
        <end position="187"/>
    </location>
</feature>
<keyword evidence="3" id="KW-1185">Reference proteome</keyword>
<feature type="region of interest" description="Disordered" evidence="1">
    <location>
        <begin position="247"/>
        <end position="269"/>
    </location>
</feature>
<evidence type="ECO:0000313" key="3">
    <source>
        <dbReference type="Proteomes" id="UP001557470"/>
    </source>
</evidence>
<dbReference type="AlphaFoldDB" id="A0ABD0WC16"/>